<dbReference type="PANTHER" id="PTHR33443">
    <property type="entry name" value="ZGC:112980"/>
    <property type="match status" value="1"/>
</dbReference>
<gene>
    <name evidence="2" type="ORF">VNO78_01856</name>
</gene>
<dbReference type="AlphaFoldDB" id="A0AAN9XUU3"/>
<dbReference type="PANTHER" id="PTHR33443:SF30">
    <property type="entry name" value="SARCOSINE DEHYDROGENASE-2C PROTEIN"/>
    <property type="match status" value="1"/>
</dbReference>
<keyword evidence="3" id="KW-1185">Reference proteome</keyword>
<dbReference type="InterPro" id="IPR053234">
    <property type="entry name" value="RPM1_Interactor"/>
</dbReference>
<evidence type="ECO:0000313" key="3">
    <source>
        <dbReference type="Proteomes" id="UP001386955"/>
    </source>
</evidence>
<accession>A0AAN9XUU3</accession>
<organism evidence="2 3">
    <name type="scientific">Psophocarpus tetragonolobus</name>
    <name type="common">Winged bean</name>
    <name type="synonym">Dolichos tetragonolobus</name>
    <dbReference type="NCBI Taxonomy" id="3891"/>
    <lineage>
        <taxon>Eukaryota</taxon>
        <taxon>Viridiplantae</taxon>
        <taxon>Streptophyta</taxon>
        <taxon>Embryophyta</taxon>
        <taxon>Tracheophyta</taxon>
        <taxon>Spermatophyta</taxon>
        <taxon>Magnoliopsida</taxon>
        <taxon>eudicotyledons</taxon>
        <taxon>Gunneridae</taxon>
        <taxon>Pentapetalae</taxon>
        <taxon>rosids</taxon>
        <taxon>fabids</taxon>
        <taxon>Fabales</taxon>
        <taxon>Fabaceae</taxon>
        <taxon>Papilionoideae</taxon>
        <taxon>50 kb inversion clade</taxon>
        <taxon>NPAAA clade</taxon>
        <taxon>indigoferoid/millettioid clade</taxon>
        <taxon>Phaseoleae</taxon>
        <taxon>Psophocarpus</taxon>
    </lineage>
</organism>
<dbReference type="Proteomes" id="UP001386955">
    <property type="component" value="Unassembled WGS sequence"/>
</dbReference>
<evidence type="ECO:0000313" key="2">
    <source>
        <dbReference type="EMBL" id="KAK7410776.1"/>
    </source>
</evidence>
<feature type="region of interest" description="Disordered" evidence="1">
    <location>
        <begin position="1"/>
        <end position="21"/>
    </location>
</feature>
<feature type="compositionally biased region" description="Basic and acidic residues" evidence="1">
    <location>
        <begin position="8"/>
        <end position="21"/>
    </location>
</feature>
<reference evidence="2 3" key="1">
    <citation type="submission" date="2024-01" db="EMBL/GenBank/DDBJ databases">
        <title>The genomes of 5 underutilized Papilionoideae crops provide insights into root nodulation and disease resistanc.</title>
        <authorList>
            <person name="Jiang F."/>
        </authorList>
    </citation>
    <scope>NUCLEOTIDE SEQUENCE [LARGE SCALE GENOMIC DNA]</scope>
    <source>
        <strain evidence="2">DUOXIRENSHENG_FW03</strain>
        <tissue evidence="2">Leaves</tissue>
    </source>
</reference>
<sequence>MKTPSPKVGEKKKNQCTRPQDDSPIRAIACLNKIDDMRRFEETEDCFILGFDPFDIVPLSFDSSAPHHHADDLSVIAEKGQVACRDFPHSRHLCLEFPFKKTPHESYCKMCYCYVCDTAAPCKDWDCHCKAEGGDFWKNQRNLKKYSPATVPVPSYNSQP</sequence>
<comment type="caution">
    <text evidence="2">The sequence shown here is derived from an EMBL/GenBank/DDBJ whole genome shotgun (WGS) entry which is preliminary data.</text>
</comment>
<dbReference type="EMBL" id="JAYMYS010000001">
    <property type="protein sequence ID" value="KAK7410776.1"/>
    <property type="molecule type" value="Genomic_DNA"/>
</dbReference>
<name>A0AAN9XUU3_PSOTE</name>
<protein>
    <submittedName>
        <fullName evidence="2">Uncharacterized protein</fullName>
    </submittedName>
</protein>
<proteinExistence type="predicted"/>
<evidence type="ECO:0000256" key="1">
    <source>
        <dbReference type="SAM" id="MobiDB-lite"/>
    </source>
</evidence>